<accession>A0A482VXC6</accession>
<comment type="caution">
    <text evidence="1">The sequence shown here is derived from an EMBL/GenBank/DDBJ whole genome shotgun (WGS) entry which is preliminary data.</text>
</comment>
<protein>
    <submittedName>
        <fullName evidence="1">Uncharacterized protein</fullName>
    </submittedName>
</protein>
<reference evidence="1 2" key="1">
    <citation type="submission" date="2017-03" db="EMBL/GenBank/DDBJ databases">
        <title>Genome of the blue death feigning beetle - Asbolus verrucosus.</title>
        <authorList>
            <person name="Rider S.D."/>
        </authorList>
    </citation>
    <scope>NUCLEOTIDE SEQUENCE [LARGE SCALE GENOMIC DNA]</scope>
    <source>
        <strain evidence="1">Butters</strain>
        <tissue evidence="1">Head and leg muscle</tissue>
    </source>
</reference>
<proteinExistence type="predicted"/>
<dbReference type="Proteomes" id="UP000292052">
    <property type="component" value="Unassembled WGS sequence"/>
</dbReference>
<dbReference type="EMBL" id="QDEB01051196">
    <property type="protein sequence ID" value="RZC37591.1"/>
    <property type="molecule type" value="Genomic_DNA"/>
</dbReference>
<evidence type="ECO:0000313" key="2">
    <source>
        <dbReference type="Proteomes" id="UP000292052"/>
    </source>
</evidence>
<evidence type="ECO:0000313" key="1">
    <source>
        <dbReference type="EMBL" id="RZC37591.1"/>
    </source>
</evidence>
<dbReference type="AlphaFoldDB" id="A0A482VXC6"/>
<dbReference type="Pfam" id="PF14945">
    <property type="entry name" value="LLC1"/>
    <property type="match status" value="1"/>
</dbReference>
<dbReference type="InterPro" id="IPR020339">
    <property type="entry name" value="C20orf85-like"/>
</dbReference>
<keyword evidence="2" id="KW-1185">Reference proteome</keyword>
<organism evidence="1 2">
    <name type="scientific">Asbolus verrucosus</name>
    <name type="common">Desert ironclad beetle</name>
    <dbReference type="NCBI Taxonomy" id="1661398"/>
    <lineage>
        <taxon>Eukaryota</taxon>
        <taxon>Metazoa</taxon>
        <taxon>Ecdysozoa</taxon>
        <taxon>Arthropoda</taxon>
        <taxon>Hexapoda</taxon>
        <taxon>Insecta</taxon>
        <taxon>Pterygota</taxon>
        <taxon>Neoptera</taxon>
        <taxon>Endopterygota</taxon>
        <taxon>Coleoptera</taxon>
        <taxon>Polyphaga</taxon>
        <taxon>Cucujiformia</taxon>
        <taxon>Tenebrionidae</taxon>
        <taxon>Pimeliinae</taxon>
        <taxon>Asbolus</taxon>
    </lineage>
</organism>
<sequence>MAFGKATDTKRIKNAVLEDALWRTYIKSEESTSQSWKSQWKWILDEYK</sequence>
<name>A0A482VXC6_ASBVE</name>
<gene>
    <name evidence="1" type="ORF">BDFB_006454</name>
</gene>